<dbReference type="EMBL" id="QGLM01000012">
    <property type="protein sequence ID" value="PXY95506.1"/>
    <property type="molecule type" value="Genomic_DNA"/>
</dbReference>
<accession>A0A318MXF0</accession>
<feature type="domain" description="DUF5680" evidence="1">
    <location>
        <begin position="51"/>
        <end position="156"/>
    </location>
</feature>
<dbReference type="GeneID" id="29850473"/>
<evidence type="ECO:0000259" key="1">
    <source>
        <dbReference type="Pfam" id="PF18931"/>
    </source>
</evidence>
<sequence length="167" mass="19801">MDINELYLHQFKSFLLKAKLHGYAGGDRLKIRSSDFSKKYLYEEDEFSYEDRYFGEFVDMGQEIVRYKGIPVWGMSYRGGIFSLYDDNKQKVFNFLRLALNEVDNQLPIRGPTLYQNGTYTYKNCTLGDLMSFTGHEEIWEGNEQICFRYYLGGMIRGRYNKEMKVI</sequence>
<dbReference type="RefSeq" id="WP_024496420.1">
    <property type="nucleotide sequence ID" value="NZ_QGLM01000012.1"/>
</dbReference>
<name>A0A318MXF0_FRIPE</name>
<reference evidence="2 3" key="1">
    <citation type="submission" date="2018-05" db="EMBL/GenBank/DDBJ databases">
        <title>Reference genomes for bee gut microbiota database.</title>
        <authorList>
            <person name="Ellegaard K.M."/>
        </authorList>
    </citation>
    <scope>NUCLEOTIDE SEQUENCE [LARGE SCALE GENOMIC DNA]</scope>
    <source>
        <strain evidence="2 3">ESL0167</strain>
    </source>
</reference>
<proteinExistence type="predicted"/>
<dbReference type="Pfam" id="PF18931">
    <property type="entry name" value="DUF5680"/>
    <property type="match status" value="1"/>
</dbReference>
<dbReference type="InterPro" id="IPR043735">
    <property type="entry name" value="DUF5680"/>
</dbReference>
<evidence type="ECO:0000313" key="3">
    <source>
        <dbReference type="Proteomes" id="UP000247838"/>
    </source>
</evidence>
<evidence type="ECO:0000313" key="2">
    <source>
        <dbReference type="EMBL" id="PXY95506.1"/>
    </source>
</evidence>
<comment type="caution">
    <text evidence="2">The sequence shown here is derived from an EMBL/GenBank/DDBJ whole genome shotgun (WGS) entry which is preliminary data.</text>
</comment>
<organism evidence="2 3">
    <name type="scientific">Frischella perrara</name>
    <dbReference type="NCBI Taxonomy" id="1267021"/>
    <lineage>
        <taxon>Bacteria</taxon>
        <taxon>Pseudomonadati</taxon>
        <taxon>Pseudomonadota</taxon>
        <taxon>Gammaproteobacteria</taxon>
        <taxon>Orbales</taxon>
        <taxon>Orbaceae</taxon>
        <taxon>Frischella</taxon>
    </lineage>
</organism>
<dbReference type="AlphaFoldDB" id="A0A318MXF0"/>
<dbReference type="Proteomes" id="UP000247838">
    <property type="component" value="Unassembled WGS sequence"/>
</dbReference>
<gene>
    <name evidence="2" type="ORF">DKK76_05165</name>
</gene>
<protein>
    <recommendedName>
        <fullName evidence="1">DUF5680 domain-containing protein</fullName>
    </recommendedName>
</protein>